<reference evidence="2 3" key="1">
    <citation type="submission" date="2020-08" db="EMBL/GenBank/DDBJ databases">
        <title>Genome sequence of Phycicoccus endophyticus JCM 31784T.</title>
        <authorList>
            <person name="Hyun D.-W."/>
            <person name="Bae J.-W."/>
        </authorList>
    </citation>
    <scope>NUCLEOTIDE SEQUENCE [LARGE SCALE GENOMIC DNA]</scope>
    <source>
        <strain evidence="2 3">JCM 31784</strain>
    </source>
</reference>
<keyword evidence="1" id="KW-1133">Transmembrane helix</keyword>
<keyword evidence="1" id="KW-0812">Transmembrane</keyword>
<keyword evidence="3" id="KW-1185">Reference proteome</keyword>
<dbReference type="RefSeq" id="WP_187566497.1">
    <property type="nucleotide sequence ID" value="NZ_CP060712.1"/>
</dbReference>
<evidence type="ECO:0000313" key="2">
    <source>
        <dbReference type="EMBL" id="QNN48483.1"/>
    </source>
</evidence>
<proteinExistence type="predicted"/>
<dbReference type="KEGG" id="pei:H9L10_09050"/>
<name>A0A7G9QYQ8_9MICO</name>
<organism evidence="2 3">
    <name type="scientific">Phycicoccus endophyticus</name>
    <dbReference type="NCBI Taxonomy" id="1690220"/>
    <lineage>
        <taxon>Bacteria</taxon>
        <taxon>Bacillati</taxon>
        <taxon>Actinomycetota</taxon>
        <taxon>Actinomycetes</taxon>
        <taxon>Micrococcales</taxon>
        <taxon>Intrasporangiaceae</taxon>
        <taxon>Phycicoccus</taxon>
    </lineage>
</organism>
<sequence length="164" mass="16840">MTPLFRRPARLVAALVLALGVAALVPGLLQIGDLADLVGRHGRTLAVVVGLVVLGELVRVRMPSGREISPLSSASAMAAVFLGPVAGEPTFDPPAGLVVVVVAAGLLIAAVVRRARHQPAGLSPLAARLTGVGVAVELTRGWGSPSLWAALADPGFSRGRWRSR</sequence>
<evidence type="ECO:0000256" key="1">
    <source>
        <dbReference type="SAM" id="Phobius"/>
    </source>
</evidence>
<dbReference type="Proteomes" id="UP000515976">
    <property type="component" value="Chromosome"/>
</dbReference>
<feature type="transmembrane region" description="Helical" evidence="1">
    <location>
        <begin position="93"/>
        <end position="112"/>
    </location>
</feature>
<dbReference type="EMBL" id="CP060712">
    <property type="protein sequence ID" value="QNN48483.1"/>
    <property type="molecule type" value="Genomic_DNA"/>
</dbReference>
<gene>
    <name evidence="2" type="ORF">H9L10_09050</name>
</gene>
<keyword evidence="1" id="KW-0472">Membrane</keyword>
<accession>A0A7G9QYQ8</accession>
<dbReference type="AlphaFoldDB" id="A0A7G9QYQ8"/>
<evidence type="ECO:0000313" key="3">
    <source>
        <dbReference type="Proteomes" id="UP000515976"/>
    </source>
</evidence>
<protein>
    <submittedName>
        <fullName evidence="2">Uncharacterized protein</fullName>
    </submittedName>
</protein>